<accession>A0ACC3YBN0</accession>
<evidence type="ECO:0000313" key="1">
    <source>
        <dbReference type="EMBL" id="KAL0929239.1"/>
    </source>
</evidence>
<evidence type="ECO:0000313" key="2">
    <source>
        <dbReference type="Proteomes" id="UP000805649"/>
    </source>
</evidence>
<dbReference type="Proteomes" id="UP000805649">
    <property type="component" value="Unassembled WGS sequence"/>
</dbReference>
<keyword evidence="2" id="KW-1185">Reference proteome</keyword>
<comment type="caution">
    <text evidence="1">The sequence shown here is derived from an EMBL/GenBank/DDBJ whole genome shotgun (WGS) entry which is preliminary data.</text>
</comment>
<reference evidence="1 2" key="1">
    <citation type="journal article" date="2020" name="Phytopathology">
        <title>Genome Sequence Resources of Colletotrichum truncatum, C. plurivorum, C. musicola, and C. sojae: Four Species Pathogenic to Soybean (Glycine max).</title>
        <authorList>
            <person name="Rogerio F."/>
            <person name="Boufleur T.R."/>
            <person name="Ciampi-Guillardi M."/>
            <person name="Sukno S.A."/>
            <person name="Thon M.R."/>
            <person name="Massola Junior N.S."/>
            <person name="Baroncelli R."/>
        </authorList>
    </citation>
    <scope>NUCLEOTIDE SEQUENCE [LARGE SCALE GENOMIC DNA]</scope>
    <source>
        <strain evidence="1 2">CMES1059</strain>
    </source>
</reference>
<gene>
    <name evidence="1" type="ORF">CTRU02_215780</name>
</gene>
<name>A0ACC3YBN0_COLTU</name>
<dbReference type="EMBL" id="VUJX02000020">
    <property type="protein sequence ID" value="KAL0929239.1"/>
    <property type="molecule type" value="Genomic_DNA"/>
</dbReference>
<organism evidence="1 2">
    <name type="scientific">Colletotrichum truncatum</name>
    <name type="common">Anthracnose fungus</name>
    <name type="synonym">Colletotrichum capsici</name>
    <dbReference type="NCBI Taxonomy" id="5467"/>
    <lineage>
        <taxon>Eukaryota</taxon>
        <taxon>Fungi</taxon>
        <taxon>Dikarya</taxon>
        <taxon>Ascomycota</taxon>
        <taxon>Pezizomycotina</taxon>
        <taxon>Sordariomycetes</taxon>
        <taxon>Hypocreomycetidae</taxon>
        <taxon>Glomerellales</taxon>
        <taxon>Glomerellaceae</taxon>
        <taxon>Colletotrichum</taxon>
        <taxon>Colletotrichum truncatum species complex</taxon>
    </lineage>
</organism>
<protein>
    <submittedName>
        <fullName evidence="1">Gag protein</fullName>
    </submittedName>
</protein>
<sequence>MAKVDTPPSFLDYVEYAIKINNRLFERRKEKGEKRQTANSGKKYQ</sequence>
<proteinExistence type="predicted"/>